<keyword evidence="2" id="KW-1185">Reference proteome</keyword>
<gene>
    <name evidence="1" type="ORF">ADEAN_000897300</name>
</gene>
<protein>
    <submittedName>
        <fullName evidence="1">Uncharacterized protein</fullName>
    </submittedName>
</protein>
<dbReference type="EMBL" id="LR877165">
    <property type="protein sequence ID" value="CAD2221441.1"/>
    <property type="molecule type" value="Genomic_DNA"/>
</dbReference>
<sequence length="295" mass="33121">MIPLTTIKNTHFFPASVVEDQVVSACVWEDGGGEFVYGDGSLLSFADCMNTFVAFSPYIPASSTKENQARSSYYTEGQKVTSPKAEMERDMSFTAWALSKYKKKVMAALYLYNRYSVHPRVLVDYIPSPVEEWKLSSPIEALVLCKHRILLRRRKVYAVGHVAYTPEDEITFPSVQREARVPVGTQVTLWCALQRVSLTIHANRTTFSVRWPVPVEGTPASVKQRREALFCSLSESSINIAGGASVGSCGADLDLLLGKKKTYFTWMESVFPIDDPPEVWRVMLQMALELARRCP</sequence>
<dbReference type="OrthoDB" id="273397at2759"/>
<dbReference type="VEuPathDB" id="TriTrypDB:ADEAN_000897300"/>
<evidence type="ECO:0000313" key="1">
    <source>
        <dbReference type="EMBL" id="CAD2221441.1"/>
    </source>
</evidence>
<evidence type="ECO:0000313" key="2">
    <source>
        <dbReference type="Proteomes" id="UP000515908"/>
    </source>
</evidence>
<organism evidence="1 2">
    <name type="scientific">Angomonas deanei</name>
    <dbReference type="NCBI Taxonomy" id="59799"/>
    <lineage>
        <taxon>Eukaryota</taxon>
        <taxon>Discoba</taxon>
        <taxon>Euglenozoa</taxon>
        <taxon>Kinetoplastea</taxon>
        <taxon>Metakinetoplastina</taxon>
        <taxon>Trypanosomatida</taxon>
        <taxon>Trypanosomatidae</taxon>
        <taxon>Strigomonadinae</taxon>
        <taxon>Angomonas</taxon>
    </lineage>
</organism>
<reference evidence="1 2" key="1">
    <citation type="submission" date="2020-08" db="EMBL/GenBank/DDBJ databases">
        <authorList>
            <person name="Newling K."/>
            <person name="Davey J."/>
            <person name="Forrester S."/>
        </authorList>
    </citation>
    <scope>NUCLEOTIDE SEQUENCE [LARGE SCALE GENOMIC DNA]</scope>
    <source>
        <strain evidence="2">Crithidia deanei Carvalho (ATCC PRA-265)</strain>
    </source>
</reference>
<accession>A0A7G2CR14</accession>
<name>A0A7G2CR14_9TRYP</name>
<dbReference type="AlphaFoldDB" id="A0A7G2CR14"/>
<dbReference type="Proteomes" id="UP000515908">
    <property type="component" value="Chromosome 21"/>
</dbReference>
<proteinExistence type="predicted"/>